<feature type="region of interest" description="Disordered" evidence="1">
    <location>
        <begin position="809"/>
        <end position="828"/>
    </location>
</feature>
<evidence type="ECO:0000256" key="1">
    <source>
        <dbReference type="SAM" id="MobiDB-lite"/>
    </source>
</evidence>
<dbReference type="AlphaFoldDB" id="A0A1S7UM31"/>
<feature type="region of interest" description="Disordered" evidence="1">
    <location>
        <begin position="846"/>
        <end position="943"/>
    </location>
</feature>
<proteinExistence type="predicted"/>
<feature type="region of interest" description="Disordered" evidence="1">
    <location>
        <begin position="1"/>
        <end position="30"/>
    </location>
</feature>
<feature type="compositionally biased region" description="Polar residues" evidence="1">
    <location>
        <begin position="521"/>
        <end position="531"/>
    </location>
</feature>
<dbReference type="InterPro" id="IPR018465">
    <property type="entry name" value="Scm3/HJURP"/>
</dbReference>
<dbReference type="Proteomes" id="UP000054516">
    <property type="component" value="Unassembled WGS sequence"/>
</dbReference>
<feature type="compositionally biased region" description="Basic and acidic residues" evidence="1">
    <location>
        <begin position="290"/>
        <end position="302"/>
    </location>
</feature>
<dbReference type="EMBL" id="DF977452">
    <property type="protein sequence ID" value="GAP84399.1"/>
    <property type="molecule type" value="Genomic_DNA"/>
</dbReference>
<name>A0A1S7UM31_ROSNE</name>
<dbReference type="GO" id="GO:0046982">
    <property type="term" value="F:protein heterodimerization activity"/>
    <property type="evidence" value="ECO:0007669"/>
    <property type="project" value="InterPro"/>
</dbReference>
<feature type="region of interest" description="Disordered" evidence="1">
    <location>
        <begin position="470"/>
        <end position="562"/>
    </location>
</feature>
<accession>A0A1S7UM31</accession>
<feature type="compositionally biased region" description="Acidic residues" evidence="1">
    <location>
        <begin position="276"/>
        <end position="285"/>
    </location>
</feature>
<feature type="region of interest" description="Disordered" evidence="1">
    <location>
        <begin position="959"/>
        <end position="1034"/>
    </location>
</feature>
<dbReference type="PANTHER" id="PTHR15992">
    <property type="entry name" value="HOLLIDAY JUNCTION RECOGNITION PROTEIN"/>
    <property type="match status" value="1"/>
</dbReference>
<feature type="compositionally biased region" description="Polar residues" evidence="1">
    <location>
        <begin position="304"/>
        <end position="328"/>
    </location>
</feature>
<dbReference type="PANTHER" id="PTHR15992:SF5">
    <property type="entry name" value="HOLLIDAY JUNCTION RECOGNITION PROTEIN"/>
    <property type="match status" value="1"/>
</dbReference>
<dbReference type="GO" id="GO:0005634">
    <property type="term" value="C:nucleus"/>
    <property type="evidence" value="ECO:0007669"/>
    <property type="project" value="InterPro"/>
</dbReference>
<dbReference type="OrthoDB" id="2420608at2759"/>
<evidence type="ECO:0000313" key="2">
    <source>
        <dbReference type="EMBL" id="GAP84399.1"/>
    </source>
</evidence>
<dbReference type="STRING" id="77044.A0A1S7UM31"/>
<gene>
    <name evidence="2" type="ORF">SAMD00023353_0702180</name>
</gene>
<keyword evidence="2" id="KW-0238">DNA-binding</keyword>
<evidence type="ECO:0000313" key="3">
    <source>
        <dbReference type="Proteomes" id="UP000054516"/>
    </source>
</evidence>
<organism evidence="2">
    <name type="scientific">Rosellinia necatrix</name>
    <name type="common">White root-rot fungus</name>
    <dbReference type="NCBI Taxonomy" id="77044"/>
    <lineage>
        <taxon>Eukaryota</taxon>
        <taxon>Fungi</taxon>
        <taxon>Dikarya</taxon>
        <taxon>Ascomycota</taxon>
        <taxon>Pezizomycotina</taxon>
        <taxon>Sordariomycetes</taxon>
        <taxon>Xylariomycetidae</taxon>
        <taxon>Xylariales</taxon>
        <taxon>Xylariaceae</taxon>
        <taxon>Rosellinia</taxon>
    </lineage>
</organism>
<feature type="compositionally biased region" description="Polar residues" evidence="1">
    <location>
        <begin position="369"/>
        <end position="387"/>
    </location>
</feature>
<dbReference type="GO" id="GO:0042393">
    <property type="term" value="F:histone binding"/>
    <property type="evidence" value="ECO:0007669"/>
    <property type="project" value="InterPro"/>
</dbReference>
<dbReference type="Pfam" id="PF10384">
    <property type="entry name" value="Scm3"/>
    <property type="match status" value="1"/>
</dbReference>
<reference evidence="2" key="1">
    <citation type="submission" date="2016-03" db="EMBL/GenBank/DDBJ databases">
        <title>Draft genome sequence of Rosellinia necatrix.</title>
        <authorList>
            <person name="Kanematsu S."/>
        </authorList>
    </citation>
    <scope>NUCLEOTIDE SEQUENCE [LARGE SCALE GENOMIC DNA]</scope>
    <source>
        <strain evidence="2">W97</strain>
    </source>
</reference>
<dbReference type="Gene3D" id="1.10.20.10">
    <property type="entry name" value="Histone, subunit A"/>
    <property type="match status" value="1"/>
</dbReference>
<dbReference type="OMA" id="VYHTPVK"/>
<feature type="compositionally biased region" description="Acidic residues" evidence="1">
    <location>
        <begin position="19"/>
        <end position="28"/>
    </location>
</feature>
<feature type="compositionally biased region" description="Low complexity" evidence="1">
    <location>
        <begin position="884"/>
        <end position="900"/>
    </location>
</feature>
<feature type="region of interest" description="Disordered" evidence="1">
    <location>
        <begin position="262"/>
        <end position="419"/>
    </location>
</feature>
<feature type="region of interest" description="Disordered" evidence="1">
    <location>
        <begin position="94"/>
        <end position="164"/>
    </location>
</feature>
<keyword evidence="3" id="KW-1185">Reference proteome</keyword>
<feature type="compositionally biased region" description="Basic and acidic residues" evidence="1">
    <location>
        <begin position="337"/>
        <end position="348"/>
    </location>
</feature>
<sequence>MEPPLKRLRLGPPSCSAADNDDDEENQDELSMTPAQFDAIQDPMYQLDKGRAKAATRLKSTLEDIFAKYGKDFDGDDDVINFYTDEIEVDNGHVQSLDKLDDGTAGAADASLSSDEEQRILNGTSSARRKRSRSKSLVPVNHAKFNPSQSFPPPSWNEPPGLSTYRLSSLSFPPPYGASPFGASPFGASPFGASLYGVQPPFDFGPSPFGNIPADPLWQAPDLPPQLRHQHRSILGAGGFQFGSYDGSTNVAKRVVSAKSFLLRTTSTPSKPGDGGVEDDEEDEIILGRNEPDDVPHARLEGSETPSISATSRGSSQPASQNPVQQPSVDGIDQIEDEPHSNIEHGNKEQAQSLPLKSTMTEMVLVSSRPAQENTQHQQTTGNKHSQPPTPRKRGRPKKTDTDKSATAPNAELQIEPHLLQPNERRIEVIIPVMKHLPDTEAEQVVGRTELAMNGSPGQLAMERMISVDEDSEIRRPKNPLPTAQSIDSNEDVALHPPIADLSEDSECANSRQPAKVAQRPKQTAKSQKPQRSQKRRPKPVWKPVVLPITDTPPHDEVRPQTPDLEANEDLVPSRTAVSNIIAHSVNENLQKLEQQLDYSDDNNAMVSSHQFLPMTDMGVGGEQVAHETSAKIMEVLLVDKDSHEEASAQSSLPTEIPDLATTEYTISETFISQESEGSCYGDQDAPEVELRPSSIGLHKEITPIYPHVVNGTTADDHDVQSQDVLTDSDIPDIYEARNLALEQNITRRSREDSPIDGFIEPGLYGSRECLSLALEVPDTCANQGEDAPNASPSTSVLIAEVDGLQLNGDRQYGERSPSLGATELPDHDLSVFPTKSDTHFASRLALRLSSSTTEGDDQRDTSNGRSPSPELGTPTRRSISRGASSRTKSSPAPTTPTRRQSSRRSAKPEGGRHRTPSSKRFPLSSLIPSGIDDESDDELSIAGSSSSAGLRLYSPFSHTSNNGSPGLPPLLLTPVKKTRKHSSLLIGPRPSARTTPNRVPGSDHGGNTPPATDSRAAGRSQARRARNRTVHSSPLARTVAQRLLSSPTKGRRGIPPPSPGLVASPHGTLRRCGDDGFACERAFCLTCCK</sequence>
<feature type="compositionally biased region" description="Polar residues" evidence="1">
    <location>
        <begin position="349"/>
        <end position="361"/>
    </location>
</feature>
<dbReference type="GO" id="GO:0003677">
    <property type="term" value="F:DNA binding"/>
    <property type="evidence" value="ECO:0007669"/>
    <property type="project" value="UniProtKB-KW"/>
</dbReference>
<protein>
    <submittedName>
        <fullName evidence="2">Putative myb-like DNA-binding domain protein</fullName>
    </submittedName>
</protein>
<dbReference type="InterPro" id="IPR009072">
    <property type="entry name" value="Histone-fold"/>
</dbReference>